<dbReference type="InterPro" id="IPR000866">
    <property type="entry name" value="AhpC/TSA"/>
</dbReference>
<dbReference type="InterPro" id="IPR036249">
    <property type="entry name" value="Thioredoxin-like_sf"/>
</dbReference>
<keyword evidence="2" id="KW-0201">Cytochrome c-type biogenesis</keyword>
<feature type="signal peptide" evidence="5">
    <location>
        <begin position="1"/>
        <end position="20"/>
    </location>
</feature>
<dbReference type="CDD" id="cd02966">
    <property type="entry name" value="TlpA_like_family"/>
    <property type="match status" value="1"/>
</dbReference>
<keyword evidence="4" id="KW-0676">Redox-active center</keyword>
<reference evidence="7 8" key="1">
    <citation type="submission" date="2022-04" db="EMBL/GenBank/DDBJ databases">
        <title>Spirosoma sp. strain RP8 genome sequencing and assembly.</title>
        <authorList>
            <person name="Jung Y."/>
        </authorList>
    </citation>
    <scope>NUCLEOTIDE SEQUENCE [LARGE SCALE GENOMIC DNA]</scope>
    <source>
        <strain evidence="7 8">RP8</strain>
    </source>
</reference>
<evidence type="ECO:0000256" key="1">
    <source>
        <dbReference type="ARBA" id="ARBA00004196"/>
    </source>
</evidence>
<evidence type="ECO:0000313" key="7">
    <source>
        <dbReference type="EMBL" id="MCK8494658.1"/>
    </source>
</evidence>
<dbReference type="InterPro" id="IPR013766">
    <property type="entry name" value="Thioredoxin_domain"/>
</dbReference>
<evidence type="ECO:0000256" key="3">
    <source>
        <dbReference type="ARBA" id="ARBA00023157"/>
    </source>
</evidence>
<dbReference type="PANTHER" id="PTHR42852:SF6">
    <property type="entry name" value="THIOL:DISULFIDE INTERCHANGE PROTEIN DSBE"/>
    <property type="match status" value="1"/>
</dbReference>
<dbReference type="InterPro" id="IPR050553">
    <property type="entry name" value="Thioredoxin_ResA/DsbE_sf"/>
</dbReference>
<protein>
    <submittedName>
        <fullName evidence="7">AhpC/TSA family protein</fullName>
    </submittedName>
</protein>
<sequence>MKNSLTLVGLMLLSISAASAQKAPASAYTVKGEIKGLKNEKIYFNHTKGEESVRDSAISADGTFSFKGPLDHEGTASISLASDRNQFLPFFLTPKPVTIKAVKDSLGQALVDGSEETRLWRQHRRELETEVFTKLNAIDKKYAAMKAKPTDKLSDSLAKQQSAAIRYQFSRADSLTRVFISAHPNSVVSPFLAMSYYSVEPETDKLPAIYAQLSPAVKNSYYGQQMQQLMTDLEKVGIGRPAPAFTLADTTGKAVSLSSIKGKYVLVDFWASWCGPCRKENPNVVSAYQKFHDKGFEIIGVSLDTKKNLWEKAIQADNLSWYHVSDLKGWKSDVLNPYVIKAVPTSYLLDQNGKIVAKNLRGEQLHKKLAELLDPKP</sequence>
<dbReference type="SUPFAM" id="SSF52833">
    <property type="entry name" value="Thioredoxin-like"/>
    <property type="match status" value="1"/>
</dbReference>
<keyword evidence="5" id="KW-0732">Signal</keyword>
<dbReference type="Gene3D" id="3.40.30.10">
    <property type="entry name" value="Glutaredoxin"/>
    <property type="match status" value="1"/>
</dbReference>
<dbReference type="Pfam" id="PF00578">
    <property type="entry name" value="AhpC-TSA"/>
    <property type="match status" value="1"/>
</dbReference>
<dbReference type="InterPro" id="IPR017937">
    <property type="entry name" value="Thioredoxin_CS"/>
</dbReference>
<keyword evidence="3" id="KW-1015">Disulfide bond</keyword>
<name>A0ABT0HR46_9BACT</name>
<keyword evidence="8" id="KW-1185">Reference proteome</keyword>
<dbReference type="RefSeq" id="WP_248479222.1">
    <property type="nucleotide sequence ID" value="NZ_JALPRF010000004.1"/>
</dbReference>
<dbReference type="PROSITE" id="PS51352">
    <property type="entry name" value="THIOREDOXIN_2"/>
    <property type="match status" value="1"/>
</dbReference>
<feature type="domain" description="Thioredoxin" evidence="6">
    <location>
        <begin position="236"/>
        <end position="377"/>
    </location>
</feature>
<dbReference type="InterPro" id="IPR025380">
    <property type="entry name" value="DUF4369"/>
</dbReference>
<evidence type="ECO:0000313" key="8">
    <source>
        <dbReference type="Proteomes" id="UP001202180"/>
    </source>
</evidence>
<gene>
    <name evidence="7" type="ORF">M0L20_22510</name>
</gene>
<dbReference type="Proteomes" id="UP001202180">
    <property type="component" value="Unassembled WGS sequence"/>
</dbReference>
<dbReference type="PANTHER" id="PTHR42852">
    <property type="entry name" value="THIOL:DISULFIDE INTERCHANGE PROTEIN DSBE"/>
    <property type="match status" value="1"/>
</dbReference>
<accession>A0ABT0HR46</accession>
<evidence type="ECO:0000256" key="5">
    <source>
        <dbReference type="SAM" id="SignalP"/>
    </source>
</evidence>
<organism evidence="7 8">
    <name type="scientific">Spirosoma liriopis</name>
    <dbReference type="NCBI Taxonomy" id="2937440"/>
    <lineage>
        <taxon>Bacteria</taxon>
        <taxon>Pseudomonadati</taxon>
        <taxon>Bacteroidota</taxon>
        <taxon>Cytophagia</taxon>
        <taxon>Cytophagales</taxon>
        <taxon>Cytophagaceae</taxon>
        <taxon>Spirosoma</taxon>
    </lineage>
</organism>
<evidence type="ECO:0000256" key="4">
    <source>
        <dbReference type="ARBA" id="ARBA00023284"/>
    </source>
</evidence>
<evidence type="ECO:0000259" key="6">
    <source>
        <dbReference type="PROSITE" id="PS51352"/>
    </source>
</evidence>
<proteinExistence type="predicted"/>
<comment type="caution">
    <text evidence="7">The sequence shown here is derived from an EMBL/GenBank/DDBJ whole genome shotgun (WGS) entry which is preliminary data.</text>
</comment>
<comment type="subcellular location">
    <subcellularLocation>
        <location evidence="1">Cell envelope</location>
    </subcellularLocation>
</comment>
<dbReference type="PROSITE" id="PS00194">
    <property type="entry name" value="THIOREDOXIN_1"/>
    <property type="match status" value="1"/>
</dbReference>
<feature type="chain" id="PRO_5045488109" evidence="5">
    <location>
        <begin position="21"/>
        <end position="377"/>
    </location>
</feature>
<dbReference type="EMBL" id="JALPRF010000004">
    <property type="protein sequence ID" value="MCK8494658.1"/>
    <property type="molecule type" value="Genomic_DNA"/>
</dbReference>
<evidence type="ECO:0000256" key="2">
    <source>
        <dbReference type="ARBA" id="ARBA00022748"/>
    </source>
</evidence>
<dbReference type="Pfam" id="PF14289">
    <property type="entry name" value="DUF4369"/>
    <property type="match status" value="1"/>
</dbReference>